<name>A0A4Q9KPA2_PROTD</name>
<dbReference type="GO" id="GO:0006154">
    <property type="term" value="P:adenosine catabolic process"/>
    <property type="evidence" value="ECO:0007669"/>
    <property type="project" value="TreeGrafter"/>
</dbReference>
<evidence type="ECO:0000256" key="6">
    <source>
        <dbReference type="ARBA" id="ARBA00022833"/>
    </source>
</evidence>
<dbReference type="PANTHER" id="PTHR11409:SF43">
    <property type="entry name" value="ADENOSINE DEAMINASE"/>
    <property type="match status" value="1"/>
</dbReference>
<comment type="cofactor">
    <cofactor evidence="1">
        <name>Zn(2+)</name>
        <dbReference type="ChEBI" id="CHEBI:29105"/>
    </cofactor>
</comment>
<accession>A0A4Q9KPA2</accession>
<keyword evidence="10" id="KW-1185">Reference proteome</keyword>
<dbReference type="Pfam" id="PF00962">
    <property type="entry name" value="A_deaminase"/>
    <property type="match status" value="1"/>
</dbReference>
<dbReference type="GO" id="GO:0046872">
    <property type="term" value="F:metal ion binding"/>
    <property type="evidence" value="ECO:0007669"/>
    <property type="project" value="UniProtKB-KW"/>
</dbReference>
<evidence type="ECO:0000313" key="10">
    <source>
        <dbReference type="Proteomes" id="UP000291933"/>
    </source>
</evidence>
<dbReference type="Proteomes" id="UP000291933">
    <property type="component" value="Unassembled WGS sequence"/>
</dbReference>
<protein>
    <recommendedName>
        <fullName evidence="3">adenosine deaminase</fullName>
        <ecNumber evidence="3">3.5.4.4</ecNumber>
    </recommendedName>
</protein>
<dbReference type="GO" id="GO:0046103">
    <property type="term" value="P:inosine biosynthetic process"/>
    <property type="evidence" value="ECO:0007669"/>
    <property type="project" value="TreeGrafter"/>
</dbReference>
<feature type="domain" description="Adenosine deaminase" evidence="8">
    <location>
        <begin position="12"/>
        <end position="344"/>
    </location>
</feature>
<dbReference type="NCBIfam" id="NF006847">
    <property type="entry name" value="PRK09358.1-2"/>
    <property type="match status" value="1"/>
</dbReference>
<dbReference type="GO" id="GO:0009117">
    <property type="term" value="P:nucleotide metabolic process"/>
    <property type="evidence" value="ECO:0007669"/>
    <property type="project" value="UniProtKB-KW"/>
</dbReference>
<keyword evidence="7" id="KW-0546">Nucleotide metabolism</keyword>
<evidence type="ECO:0000256" key="1">
    <source>
        <dbReference type="ARBA" id="ARBA00001947"/>
    </source>
</evidence>
<evidence type="ECO:0000256" key="2">
    <source>
        <dbReference type="ARBA" id="ARBA00006676"/>
    </source>
</evidence>
<dbReference type="Gene3D" id="3.20.20.140">
    <property type="entry name" value="Metal-dependent hydrolases"/>
    <property type="match status" value="1"/>
</dbReference>
<keyword evidence="4" id="KW-0479">Metal-binding</keyword>
<evidence type="ECO:0000256" key="4">
    <source>
        <dbReference type="ARBA" id="ARBA00022723"/>
    </source>
</evidence>
<reference evidence="9 10" key="1">
    <citation type="submission" date="2019-01" db="EMBL/GenBank/DDBJ databases">
        <title>Lactibacter flavus gen. nov., sp. nov., a novel bacterium of the family Propionibacteriaceae isolated from raw milk and dairy products.</title>
        <authorList>
            <person name="Huptas C."/>
            <person name="Wenning M."/>
            <person name="Breitenwieser F."/>
            <person name="Doll E."/>
            <person name="Von Neubeck M."/>
            <person name="Busse H.-J."/>
            <person name="Scherer S."/>
        </authorList>
    </citation>
    <scope>NUCLEOTIDE SEQUENCE [LARGE SCALE GENOMIC DNA]</scope>
    <source>
        <strain evidence="10">DSM 22130 / JCM 15804 / WR061</strain>
    </source>
</reference>
<dbReference type="InterPro" id="IPR032466">
    <property type="entry name" value="Metal_Hydrolase"/>
</dbReference>
<dbReference type="NCBIfam" id="TIGR01430">
    <property type="entry name" value="aden_deam"/>
    <property type="match status" value="1"/>
</dbReference>
<dbReference type="EMBL" id="SDMR01000003">
    <property type="protein sequence ID" value="TBT95669.1"/>
    <property type="molecule type" value="Genomic_DNA"/>
</dbReference>
<sequence length="358" mass="38851">MGLDQQLIRALPKVALHEHLDGALRPATVVELAAEDGHQLPTTDPDALGRWFFDAADSGSLVRYLETFEHTLACMQTREHLVRVTREFVEDSASDGIVYVEARWAPEQHLRGGLSLADAVEAVRDGLVEGMDAAASAGRPLVAQQIVSSMRHLPPRRDVAELAVIYRDDTVCGFDIAGPEAGFPPSLQASTFDFLRRSNVPYTIHAGEAAGVESIWEAVHLCGANRLGHGVRLLEDADGGRLGRVAQYVLDRQLPLEVCPTSNLQTGVCSSVADHPIGRLAALGFNVTVSCDNRLMSSTTLSRELALASDAFGWGLDDLRRLTLNAARSAFYRYDKRERLIADVILPGFERAGVATSS</sequence>
<proteinExistence type="inferred from homology"/>
<keyword evidence="6" id="KW-0862">Zinc</keyword>
<organism evidence="9 10">
    <name type="scientific">Propioniciclava tarda</name>
    <dbReference type="NCBI Taxonomy" id="433330"/>
    <lineage>
        <taxon>Bacteria</taxon>
        <taxon>Bacillati</taxon>
        <taxon>Actinomycetota</taxon>
        <taxon>Actinomycetes</taxon>
        <taxon>Propionibacteriales</taxon>
        <taxon>Propionibacteriaceae</taxon>
        <taxon>Propioniciclava</taxon>
    </lineage>
</organism>
<evidence type="ECO:0000259" key="8">
    <source>
        <dbReference type="Pfam" id="PF00962"/>
    </source>
</evidence>
<comment type="similarity">
    <text evidence="2">Belongs to the metallo-dependent hydrolases superfamily. Adenosine and AMP deaminases family.</text>
</comment>
<dbReference type="GO" id="GO:0004000">
    <property type="term" value="F:adenosine deaminase activity"/>
    <property type="evidence" value="ECO:0007669"/>
    <property type="project" value="TreeGrafter"/>
</dbReference>
<dbReference type="InterPro" id="IPR006330">
    <property type="entry name" value="Ado/ade_deaminase"/>
</dbReference>
<keyword evidence="5 9" id="KW-0378">Hydrolase</keyword>
<dbReference type="OrthoDB" id="9779574at2"/>
<evidence type="ECO:0000256" key="3">
    <source>
        <dbReference type="ARBA" id="ARBA00012784"/>
    </source>
</evidence>
<comment type="caution">
    <text evidence="9">The sequence shown here is derived from an EMBL/GenBank/DDBJ whole genome shotgun (WGS) entry which is preliminary data.</text>
</comment>
<dbReference type="EC" id="3.5.4.4" evidence="3"/>
<evidence type="ECO:0000256" key="5">
    <source>
        <dbReference type="ARBA" id="ARBA00022801"/>
    </source>
</evidence>
<gene>
    <name evidence="9" type="ORF">ET996_04285</name>
</gene>
<dbReference type="InterPro" id="IPR001365">
    <property type="entry name" value="A_deaminase_dom"/>
</dbReference>
<dbReference type="AlphaFoldDB" id="A0A4Q9KPA2"/>
<evidence type="ECO:0000256" key="7">
    <source>
        <dbReference type="ARBA" id="ARBA00023080"/>
    </source>
</evidence>
<dbReference type="SUPFAM" id="SSF51556">
    <property type="entry name" value="Metallo-dependent hydrolases"/>
    <property type="match status" value="1"/>
</dbReference>
<dbReference type="RefSeq" id="WP_131171321.1">
    <property type="nucleotide sequence ID" value="NZ_FXTL01000003.1"/>
</dbReference>
<dbReference type="FunFam" id="3.20.20.140:FF:000020">
    <property type="entry name" value="Adenosine deaminase"/>
    <property type="match status" value="1"/>
</dbReference>
<evidence type="ECO:0000313" key="9">
    <source>
        <dbReference type="EMBL" id="TBT95669.1"/>
    </source>
</evidence>
<dbReference type="GO" id="GO:0043103">
    <property type="term" value="P:hypoxanthine salvage"/>
    <property type="evidence" value="ECO:0007669"/>
    <property type="project" value="TreeGrafter"/>
</dbReference>
<dbReference type="GO" id="GO:0005829">
    <property type="term" value="C:cytosol"/>
    <property type="evidence" value="ECO:0007669"/>
    <property type="project" value="TreeGrafter"/>
</dbReference>
<dbReference type="PANTHER" id="PTHR11409">
    <property type="entry name" value="ADENOSINE DEAMINASE"/>
    <property type="match status" value="1"/>
</dbReference>